<protein>
    <submittedName>
        <fullName evidence="1">Uncharacterized protein</fullName>
    </submittedName>
</protein>
<name>A0A382J674_9ZZZZ</name>
<gene>
    <name evidence="1" type="ORF">METZ01_LOCUS259731</name>
</gene>
<organism evidence="1">
    <name type="scientific">marine metagenome</name>
    <dbReference type="NCBI Taxonomy" id="408172"/>
    <lineage>
        <taxon>unclassified sequences</taxon>
        <taxon>metagenomes</taxon>
        <taxon>ecological metagenomes</taxon>
    </lineage>
</organism>
<proteinExistence type="predicted"/>
<dbReference type="EMBL" id="UINC01071734">
    <property type="protein sequence ID" value="SVC06877.1"/>
    <property type="molecule type" value="Genomic_DNA"/>
</dbReference>
<feature type="non-terminal residue" evidence="1">
    <location>
        <position position="1"/>
    </location>
</feature>
<evidence type="ECO:0000313" key="1">
    <source>
        <dbReference type="EMBL" id="SVC06877.1"/>
    </source>
</evidence>
<feature type="non-terminal residue" evidence="1">
    <location>
        <position position="46"/>
    </location>
</feature>
<accession>A0A382J674</accession>
<dbReference type="AlphaFoldDB" id="A0A382J674"/>
<sequence length="46" mass="4993">NLTSSGIRCSEPAAITEVRGFPSGPLVLLIWHFGTYWACSARNLSI</sequence>
<reference evidence="1" key="1">
    <citation type="submission" date="2018-05" db="EMBL/GenBank/DDBJ databases">
        <authorList>
            <person name="Lanie J.A."/>
            <person name="Ng W.-L."/>
            <person name="Kazmierczak K.M."/>
            <person name="Andrzejewski T.M."/>
            <person name="Davidsen T.M."/>
            <person name="Wayne K.J."/>
            <person name="Tettelin H."/>
            <person name="Glass J.I."/>
            <person name="Rusch D."/>
            <person name="Podicherti R."/>
            <person name="Tsui H.-C.T."/>
            <person name="Winkler M.E."/>
        </authorList>
    </citation>
    <scope>NUCLEOTIDE SEQUENCE</scope>
</reference>